<dbReference type="Proteomes" id="UP000475325">
    <property type="component" value="Unassembled WGS sequence"/>
</dbReference>
<keyword evidence="4" id="KW-0472">Membrane</keyword>
<dbReference type="PANTHER" id="PTHR46093:SF18">
    <property type="entry name" value="FIBRONECTIN TYPE-III DOMAIN-CONTAINING PROTEIN"/>
    <property type="match status" value="1"/>
</dbReference>
<dbReference type="AlphaFoldDB" id="A0A7C8NM66"/>
<name>A0A7C8NM66_ORBOL</name>
<evidence type="ECO:0000256" key="2">
    <source>
        <dbReference type="ARBA" id="ARBA00022737"/>
    </source>
</evidence>
<gene>
    <name evidence="5" type="ORF">TWF102_006933</name>
</gene>
<keyword evidence="4" id="KW-1133">Transmembrane helix</keyword>
<evidence type="ECO:0000256" key="1">
    <source>
        <dbReference type="ARBA" id="ARBA00022441"/>
    </source>
</evidence>
<keyword evidence="4" id="KW-0812">Transmembrane</keyword>
<dbReference type="InterPro" id="IPR015915">
    <property type="entry name" value="Kelch-typ_b-propeller"/>
</dbReference>
<dbReference type="EMBL" id="WIQW01000004">
    <property type="protein sequence ID" value="KAF3111260.1"/>
    <property type="molecule type" value="Genomic_DNA"/>
</dbReference>
<feature type="compositionally biased region" description="Low complexity" evidence="3">
    <location>
        <begin position="657"/>
        <end position="668"/>
    </location>
</feature>
<evidence type="ECO:0000313" key="5">
    <source>
        <dbReference type="EMBL" id="KAF3111260.1"/>
    </source>
</evidence>
<comment type="caution">
    <text evidence="5">The sequence shown here is derived from an EMBL/GenBank/DDBJ whole genome shotgun (WGS) entry which is preliminary data.</text>
</comment>
<keyword evidence="2" id="KW-0677">Repeat</keyword>
<evidence type="ECO:0000256" key="4">
    <source>
        <dbReference type="SAM" id="Phobius"/>
    </source>
</evidence>
<evidence type="ECO:0000313" key="6">
    <source>
        <dbReference type="Proteomes" id="UP000475325"/>
    </source>
</evidence>
<dbReference type="PANTHER" id="PTHR46093">
    <property type="entry name" value="ACYL-COA-BINDING DOMAIN-CONTAINING PROTEIN 5"/>
    <property type="match status" value="1"/>
</dbReference>
<organism evidence="5 6">
    <name type="scientific">Orbilia oligospora</name>
    <name type="common">Nematode-trapping fungus</name>
    <name type="synonym">Arthrobotrys oligospora</name>
    <dbReference type="NCBI Taxonomy" id="2813651"/>
    <lineage>
        <taxon>Eukaryota</taxon>
        <taxon>Fungi</taxon>
        <taxon>Dikarya</taxon>
        <taxon>Ascomycota</taxon>
        <taxon>Pezizomycotina</taxon>
        <taxon>Orbiliomycetes</taxon>
        <taxon>Orbiliales</taxon>
        <taxon>Orbiliaceae</taxon>
        <taxon>Orbilia</taxon>
    </lineage>
</organism>
<dbReference type="SUPFAM" id="SSF50965">
    <property type="entry name" value="Galactose oxidase, central domain"/>
    <property type="match status" value="1"/>
</dbReference>
<feature type="transmembrane region" description="Helical" evidence="4">
    <location>
        <begin position="691"/>
        <end position="714"/>
    </location>
</feature>
<protein>
    <submittedName>
        <fullName evidence="5">Uncharacterized protein</fullName>
    </submittedName>
</protein>
<feature type="compositionally biased region" description="Polar residues" evidence="3">
    <location>
        <begin position="635"/>
        <end position="649"/>
    </location>
</feature>
<proteinExistence type="predicted"/>
<feature type="region of interest" description="Disordered" evidence="3">
    <location>
        <begin position="621"/>
        <end position="687"/>
    </location>
</feature>
<dbReference type="InterPro" id="IPR011043">
    <property type="entry name" value="Gal_Oxase/kelch_b-propeller"/>
</dbReference>
<dbReference type="Gene3D" id="2.120.10.80">
    <property type="entry name" value="Kelch-type beta propeller"/>
    <property type="match status" value="1"/>
</dbReference>
<evidence type="ECO:0000256" key="3">
    <source>
        <dbReference type="SAM" id="MobiDB-lite"/>
    </source>
</evidence>
<keyword evidence="1" id="KW-0880">Kelch repeat</keyword>
<accession>A0A7C8NM66</accession>
<sequence length="780" mass="85435">MARNSADLLNGRNLCQVSIIKTIIVGNSFFIFGDRISQMPTQSPPDQIALRLGLSEPFTTDNYSIQTIDSPAPDNQVGEISISEHTGVFTDSMNMFQTQQAKIHQNTGGVATGFGPGEVRNQKLLVFNTETRSWSTERFLGAYFIPPRHGSLISVAKEGLGFWIGGIADTGDLGTRNRSLNILRRFDMASRIWTIEETPFMAVLNGSTVFLDISKQGILLHFAGQNYRGTSESEVKLNSFGVVQIYDIASHRWYQQKTSGDEKIRKTTIVSAMNSGGIPHGRLSPCVVAIRPSDSSRSRYHIYMLGGSWGGKVFDEVWVLSVPSFRWTLLSQGRLVDKGNPMPSVSECHLVGKSQLFLVAGHSTRNQSLSSNCTSGTIQIFDLNSLDWVNAYSPSSKDYNSVDILLQATQQDIPDEGFSSSFIGSLLYIPPIPSLLKLRQMPRNSSITTQLNVSTTSISPKMGNLTSSTIPMVDQIPTQSTQAPTFVSTYPSTAQTASSLTSSSLPAQTTYTEWQSMTRISTSLDGAKSTLENLVVTTDCSPSTFTKSRIHLVETDIAKTFNTSTTPLTSKTLKMETWSTMASSSKPTQIHNEPITVISTVQLPRMTVTMHITISNTETKTYKTATSSHKRKALSSRSMDGSSVSTTELESFKKATETSAPTAGTTATGEDDTLSPQSTNLKPYQNSTGRIAGSIIGGLGMIGGAAIILIIYCCRAQHQRKKKRNSMSEDLLDSVPQKRGLHSVEIQNLPPVVTRNRKSRMDWVRFSKARGLHEVFELEG</sequence>
<reference evidence="5 6" key="1">
    <citation type="submission" date="2019-06" db="EMBL/GenBank/DDBJ databases">
        <authorList>
            <person name="Palmer J.M."/>
        </authorList>
    </citation>
    <scope>NUCLEOTIDE SEQUENCE [LARGE SCALE GENOMIC DNA]</scope>
    <source>
        <strain evidence="5 6">TWF102</strain>
    </source>
</reference>
<feature type="compositionally biased region" description="Polar residues" evidence="3">
    <location>
        <begin position="674"/>
        <end position="687"/>
    </location>
</feature>